<sequence length="1002" mass="109463">MKWYRAPGFTRPNSISKKTLSAPGLQHQPVPSMYQRRDGRRKNCKSFRFCKSHDLLLGESRPLHHQSSSGVSDTAAEEKEASDYERFSWRGSFESALLANGDSRTKLTLLDHSSSATALAAKRRSAGDLLFNQKSLSREQLDRVRSCGSIGGGMDHEIENSKLWGSSTSQKSARRRSSVPDAACDSDNDSSDDERRFATRSTLPRSLQTTTSSSTNSLPRLSTSNLPGSSSSKQHSVYHFLQNNVKSAIHTIVEESCEDSEVEQSSMKNKYRVSASDLEKYFFYGLGDGKPSASVENREDSLSESSSICSEGMDSLGGPDDQGVEPNPVADLTASRLEKYFLTGFMGFSAENADSDGSGSVGSDSEGRPSPEQRRKKLVRARGSGRSHSSSLDNLLAKEDSIPDQQVINDTNDSNDSSETDTCDENTLTLDKSDGQSDTMKRKKQGKKRLEHADDNKEDTDLSDEEGRKTPQPEFLLPPNNLVQSRKQHSRDSGFVGSNDDLLKTDDSLKSSELKVELEEIEEENRSEIKETETQESATKSIPPSVTLTRKDSFNNWSSDEETNVMMSKMRQFFKTLVAASANAQSMSQSSKAAPTTPLADLSGESLKSGTPVAKPRNRSKPPQLVYFESELTRLMKTVPGINDDQVREIVEYLSSEDTWSDSYDSSDYTSSDLEGPGKKPKKSELQEQISASCQQIINKFDNIVDHDEEGDRGDGGLLIGETNESPGLNRETAFVYQKLVASFSKIAAGEEKPATSTGSPPIFAKVIHHIGSRLVALMHEVSSGESHTSSSPRGAAASRHHRRLQAKISATTTEDDDSTSDSAMEKPEKITFAHLPRRVKSIAVRLYPRSSSSRSIVDDSVISSPESISESVAVFPPNSSSSLLLISSTQESSSARPSSRLITADSVFAPVTTVTSSLPLSALLPLTLALIFSSLSQHLSCTSRVSSLEFTIFTGRRRGTSGKTSSPSACIKYPAKVLSLHTSSSWEFVWCTITSSESDTM</sequence>
<dbReference type="EMBL" id="AJVK01015777">
    <property type="status" value="NOT_ANNOTATED_CDS"/>
    <property type="molecule type" value="Genomic_DNA"/>
</dbReference>
<feature type="region of interest" description="Disordered" evidence="1">
    <location>
        <begin position="158"/>
        <end position="233"/>
    </location>
</feature>
<feature type="compositionally biased region" description="Low complexity" evidence="1">
    <location>
        <begin position="199"/>
        <end position="232"/>
    </location>
</feature>
<accession>A0A1B0DJE2</accession>
<feature type="compositionally biased region" description="Low complexity" evidence="1">
    <location>
        <begin position="303"/>
        <end position="314"/>
    </location>
</feature>
<feature type="region of interest" description="Disordered" evidence="1">
    <location>
        <begin position="659"/>
        <end position="685"/>
    </location>
</feature>
<feature type="region of interest" description="Disordered" evidence="1">
    <location>
        <begin position="1"/>
        <end position="39"/>
    </location>
</feature>
<feature type="region of interest" description="Disordered" evidence="1">
    <location>
        <begin position="352"/>
        <end position="549"/>
    </location>
</feature>
<feature type="compositionally biased region" description="Polar residues" evidence="1">
    <location>
        <begin position="535"/>
        <end position="549"/>
    </location>
</feature>
<organism evidence="2 3">
    <name type="scientific">Phlebotomus papatasi</name>
    <name type="common">Sandfly</name>
    <dbReference type="NCBI Taxonomy" id="29031"/>
    <lineage>
        <taxon>Eukaryota</taxon>
        <taxon>Metazoa</taxon>
        <taxon>Ecdysozoa</taxon>
        <taxon>Arthropoda</taxon>
        <taxon>Hexapoda</taxon>
        <taxon>Insecta</taxon>
        <taxon>Pterygota</taxon>
        <taxon>Neoptera</taxon>
        <taxon>Endopterygota</taxon>
        <taxon>Diptera</taxon>
        <taxon>Nematocera</taxon>
        <taxon>Psychodoidea</taxon>
        <taxon>Psychodidae</taxon>
        <taxon>Phlebotomus</taxon>
        <taxon>Phlebotomus</taxon>
    </lineage>
</organism>
<feature type="compositionally biased region" description="Low complexity" evidence="1">
    <location>
        <begin position="355"/>
        <end position="364"/>
    </location>
</feature>
<dbReference type="AlphaFoldDB" id="A0A1B0DJE2"/>
<feature type="compositionally biased region" description="Basic residues" evidence="1">
    <location>
        <begin position="374"/>
        <end position="385"/>
    </location>
</feature>
<protein>
    <submittedName>
        <fullName evidence="2">Uncharacterized protein</fullName>
    </submittedName>
</protein>
<dbReference type="PANTHER" id="PTHR45716:SF2">
    <property type="entry name" value="BITESIZE, ISOFORM I"/>
    <property type="match status" value="1"/>
</dbReference>
<proteinExistence type="predicted"/>
<dbReference type="EnsemblMetazoa" id="PPAI008366-RA">
    <property type="protein sequence ID" value="PPAI008366-PA"/>
    <property type="gene ID" value="PPAI008366"/>
</dbReference>
<dbReference type="GO" id="GO:0042043">
    <property type="term" value="F:neurexin family protein binding"/>
    <property type="evidence" value="ECO:0007669"/>
    <property type="project" value="TreeGrafter"/>
</dbReference>
<reference evidence="2" key="1">
    <citation type="submission" date="2022-08" db="UniProtKB">
        <authorList>
            <consortium name="EnsemblMetazoa"/>
        </authorList>
    </citation>
    <scope>IDENTIFICATION</scope>
    <source>
        <strain evidence="2">Israel</strain>
    </source>
</reference>
<dbReference type="GO" id="GO:0005886">
    <property type="term" value="C:plasma membrane"/>
    <property type="evidence" value="ECO:0007669"/>
    <property type="project" value="TreeGrafter"/>
</dbReference>
<evidence type="ECO:0000313" key="3">
    <source>
        <dbReference type="Proteomes" id="UP000092462"/>
    </source>
</evidence>
<dbReference type="PANTHER" id="PTHR45716">
    <property type="entry name" value="BITESIZE, ISOFORM I"/>
    <property type="match status" value="1"/>
</dbReference>
<feature type="compositionally biased region" description="Basic and acidic residues" evidence="1">
    <location>
        <begin position="501"/>
        <end position="533"/>
    </location>
</feature>
<name>A0A1B0DJE2_PHLPP</name>
<feature type="region of interest" description="Disordered" evidence="1">
    <location>
        <begin position="782"/>
        <end position="829"/>
    </location>
</feature>
<evidence type="ECO:0000313" key="2">
    <source>
        <dbReference type="EnsemblMetazoa" id="PPAI008366-PA"/>
    </source>
</evidence>
<feature type="compositionally biased region" description="Basic residues" evidence="1">
    <location>
        <begin position="441"/>
        <end position="450"/>
    </location>
</feature>
<keyword evidence="3" id="KW-1185">Reference proteome</keyword>
<feature type="region of interest" description="Disordered" evidence="1">
    <location>
        <begin position="289"/>
        <end position="326"/>
    </location>
</feature>
<dbReference type="VEuPathDB" id="VectorBase:PPAI008366"/>
<feature type="region of interest" description="Disordered" evidence="1">
    <location>
        <begin position="586"/>
        <end position="624"/>
    </location>
</feature>
<dbReference type="GO" id="GO:0006887">
    <property type="term" value="P:exocytosis"/>
    <property type="evidence" value="ECO:0007669"/>
    <property type="project" value="TreeGrafter"/>
</dbReference>
<dbReference type="Proteomes" id="UP000092462">
    <property type="component" value="Unassembled WGS sequence"/>
</dbReference>
<feature type="compositionally biased region" description="Low complexity" evidence="1">
    <location>
        <begin position="659"/>
        <end position="673"/>
    </location>
</feature>
<evidence type="ECO:0000256" key="1">
    <source>
        <dbReference type="SAM" id="MobiDB-lite"/>
    </source>
</evidence>
<dbReference type="GO" id="GO:0070382">
    <property type="term" value="C:exocytic vesicle"/>
    <property type="evidence" value="ECO:0007669"/>
    <property type="project" value="TreeGrafter"/>
</dbReference>